<keyword evidence="6" id="KW-0811">Translocation</keyword>
<keyword evidence="7" id="KW-0472">Membrane</keyword>
<evidence type="ECO:0000256" key="3">
    <source>
        <dbReference type="ARBA" id="ARBA00022692"/>
    </source>
</evidence>
<keyword evidence="3" id="KW-0812">Transmembrane</keyword>
<keyword evidence="4" id="KW-0653">Protein transport</keyword>
<keyword evidence="8" id="KW-0614">Plasmid</keyword>
<protein>
    <submittedName>
        <fullName evidence="8">Uncharacterized protein</fullName>
    </submittedName>
</protein>
<name>D2S3Q4_HALTV</name>
<evidence type="ECO:0000256" key="7">
    <source>
        <dbReference type="ARBA" id="ARBA00023136"/>
    </source>
</evidence>
<evidence type="ECO:0000313" key="8">
    <source>
        <dbReference type="EMBL" id="ADB64001.1"/>
    </source>
</evidence>
<geneLocation type="plasmid" evidence="8 9">
    <name>pHTUR06</name>
</geneLocation>
<dbReference type="GO" id="GO:0015031">
    <property type="term" value="P:protein transport"/>
    <property type="evidence" value="ECO:0007669"/>
    <property type="project" value="UniProtKB-KW"/>
</dbReference>
<organism evidence="8 9">
    <name type="scientific">Haloterrigena turkmenica (strain ATCC 51198 / DSM 5511 / JCM 9101 / NCIMB 13204 / VKM B-1734 / 4k)</name>
    <name type="common">Halococcus turkmenicus</name>
    <dbReference type="NCBI Taxonomy" id="543526"/>
    <lineage>
        <taxon>Archaea</taxon>
        <taxon>Methanobacteriati</taxon>
        <taxon>Methanobacteriota</taxon>
        <taxon>Stenosarchaea group</taxon>
        <taxon>Halobacteria</taxon>
        <taxon>Halobacteriales</taxon>
        <taxon>Natrialbaceae</taxon>
        <taxon>Haloterrigena</taxon>
    </lineage>
</organism>
<dbReference type="KEGG" id="htu:Htur_5273"/>
<dbReference type="Gene3D" id="1.20.5.3310">
    <property type="match status" value="1"/>
</dbReference>
<proteinExistence type="predicted"/>
<evidence type="ECO:0000313" key="9">
    <source>
        <dbReference type="Proteomes" id="UP000001903"/>
    </source>
</evidence>
<reference evidence="8 9" key="1">
    <citation type="journal article" date="2010" name="Stand. Genomic Sci.">
        <title>Complete genome sequence of Haloterrigena turkmenica type strain (4k).</title>
        <authorList>
            <person name="Saunders E."/>
            <person name="Tindall B.J."/>
            <person name="Fahnrich R."/>
            <person name="Lapidus A."/>
            <person name="Copeland A."/>
            <person name="Del Rio T.G."/>
            <person name="Lucas S."/>
            <person name="Chen F."/>
            <person name="Tice H."/>
            <person name="Cheng J.F."/>
            <person name="Han C."/>
            <person name="Detter J.C."/>
            <person name="Bruce D."/>
            <person name="Goodwin L."/>
            <person name="Chain P."/>
            <person name="Pitluck S."/>
            <person name="Pati A."/>
            <person name="Ivanova N."/>
            <person name="Mavromatis K."/>
            <person name="Chen A."/>
            <person name="Palaniappan K."/>
            <person name="Land M."/>
            <person name="Hauser L."/>
            <person name="Chang Y.J."/>
            <person name="Jeffries C.D."/>
            <person name="Brettin T."/>
            <person name="Rohde M."/>
            <person name="Goker M."/>
            <person name="Bristow J."/>
            <person name="Eisen J.A."/>
            <person name="Markowitz V."/>
            <person name="Hugenholtz P."/>
            <person name="Klenk H.P."/>
            <person name="Kyrpides N.C."/>
        </authorList>
    </citation>
    <scope>NUCLEOTIDE SEQUENCE [LARGE SCALE GENOMIC DNA]</scope>
    <source>
        <strain evidence="9">ATCC 51198 / DSM 5511 / JCM 9101 / NCIMB 13204 / VKM B-1734 / 4k</strain>
    </source>
</reference>
<evidence type="ECO:0000256" key="1">
    <source>
        <dbReference type="ARBA" id="ARBA00004167"/>
    </source>
</evidence>
<keyword evidence="5" id="KW-1133">Transmembrane helix</keyword>
<dbReference type="Pfam" id="PF02416">
    <property type="entry name" value="TatA_B_E"/>
    <property type="match status" value="1"/>
</dbReference>
<dbReference type="InterPro" id="IPR003369">
    <property type="entry name" value="TatA/B/E"/>
</dbReference>
<evidence type="ECO:0000256" key="5">
    <source>
        <dbReference type="ARBA" id="ARBA00022989"/>
    </source>
</evidence>
<evidence type="ECO:0000256" key="2">
    <source>
        <dbReference type="ARBA" id="ARBA00022448"/>
    </source>
</evidence>
<accession>D2S3Q4</accession>
<evidence type="ECO:0000256" key="4">
    <source>
        <dbReference type="ARBA" id="ARBA00022927"/>
    </source>
</evidence>
<dbReference type="EMBL" id="CP001866">
    <property type="protein sequence ID" value="ADB64001.1"/>
    <property type="molecule type" value="Genomic_DNA"/>
</dbReference>
<dbReference type="Proteomes" id="UP000001903">
    <property type="component" value="Plasmid pHTUR06"/>
</dbReference>
<dbReference type="HOGENOM" id="CLU_3245283_0_0_2"/>
<dbReference type="RefSeq" id="WP_012946240.1">
    <property type="nucleotide sequence ID" value="NC_013749.1"/>
</dbReference>
<sequence length="42" mass="4427">MFGPLEATVVGIGLILLFGAKRIPRVGSALGETIGYIRGKVR</sequence>
<evidence type="ECO:0000256" key="6">
    <source>
        <dbReference type="ARBA" id="ARBA00023010"/>
    </source>
</evidence>
<comment type="subcellular location">
    <subcellularLocation>
        <location evidence="1">Membrane</location>
        <topology evidence="1">Single-pass membrane protein</topology>
    </subcellularLocation>
</comment>
<dbReference type="AlphaFoldDB" id="D2S3Q4"/>
<dbReference type="GeneID" id="95970896"/>
<dbReference type="GO" id="GO:0016020">
    <property type="term" value="C:membrane"/>
    <property type="evidence" value="ECO:0007669"/>
    <property type="project" value="UniProtKB-ARBA"/>
</dbReference>
<gene>
    <name evidence="8" type="ordered locus">Htur_5273</name>
</gene>
<keyword evidence="9" id="KW-1185">Reference proteome</keyword>
<keyword evidence="2" id="KW-0813">Transport</keyword>